<dbReference type="Gene3D" id="1.10.45.10">
    <property type="entry name" value="Vanillyl-alcohol Oxidase, Chain A, domain 4"/>
    <property type="match status" value="1"/>
</dbReference>
<dbReference type="InterPro" id="IPR010031">
    <property type="entry name" value="FAD_lactone_oxidase-like"/>
</dbReference>
<dbReference type="Pfam" id="PF01565">
    <property type="entry name" value="FAD_binding_4"/>
    <property type="match status" value="1"/>
</dbReference>
<dbReference type="Gene3D" id="3.30.465.10">
    <property type="match status" value="1"/>
</dbReference>
<dbReference type="InterPro" id="IPR016166">
    <property type="entry name" value="FAD-bd_PCMH"/>
</dbReference>
<dbReference type="PANTHER" id="PTHR43762:SF1">
    <property type="entry name" value="D-ARABINONO-1,4-LACTONE OXIDASE"/>
    <property type="match status" value="1"/>
</dbReference>
<evidence type="ECO:0000256" key="3">
    <source>
        <dbReference type="ARBA" id="ARBA00023002"/>
    </source>
</evidence>
<dbReference type="InterPro" id="IPR016170">
    <property type="entry name" value="Cytok_DH_C_sf"/>
</dbReference>
<keyword evidence="2" id="KW-0274">FAD</keyword>
<dbReference type="RefSeq" id="WP_345521599.1">
    <property type="nucleotide sequence ID" value="NZ_BAABKM010000002.1"/>
</dbReference>
<dbReference type="InterPro" id="IPR006311">
    <property type="entry name" value="TAT_signal"/>
</dbReference>
<dbReference type="InterPro" id="IPR015213">
    <property type="entry name" value="Cholesterol_OX_subst-bd"/>
</dbReference>
<dbReference type="InterPro" id="IPR006094">
    <property type="entry name" value="Oxid_FAD_bind_N"/>
</dbReference>
<dbReference type="PANTHER" id="PTHR43762">
    <property type="entry name" value="L-GULONOLACTONE OXIDASE"/>
    <property type="match status" value="1"/>
</dbReference>
<comment type="caution">
    <text evidence="5">The sequence shown here is derived from an EMBL/GenBank/DDBJ whole genome shotgun (WGS) entry which is preliminary data.</text>
</comment>
<keyword evidence="3" id="KW-0560">Oxidoreductase</keyword>
<evidence type="ECO:0000313" key="5">
    <source>
        <dbReference type="EMBL" id="GAA4705904.1"/>
    </source>
</evidence>
<dbReference type="Proteomes" id="UP001499974">
    <property type="component" value="Unassembled WGS sequence"/>
</dbReference>
<dbReference type="Pfam" id="PF09129">
    <property type="entry name" value="Chol_subst-bind"/>
    <property type="match status" value="1"/>
</dbReference>
<organism evidence="5 6">
    <name type="scientific">Nocardioides conyzicola</name>
    <dbReference type="NCBI Taxonomy" id="1651781"/>
    <lineage>
        <taxon>Bacteria</taxon>
        <taxon>Bacillati</taxon>
        <taxon>Actinomycetota</taxon>
        <taxon>Actinomycetes</taxon>
        <taxon>Propionibacteriales</taxon>
        <taxon>Nocardioidaceae</taxon>
        <taxon>Nocardioides</taxon>
    </lineage>
</organism>
<dbReference type="InterPro" id="IPR016171">
    <property type="entry name" value="Vanillyl_alc_oxidase_C-sub2"/>
</dbReference>
<dbReference type="PROSITE" id="PS51387">
    <property type="entry name" value="FAD_PCMH"/>
    <property type="match status" value="1"/>
</dbReference>
<protein>
    <submittedName>
        <fullName evidence="5">Cholesterol oxidase substrate-binding domain-containing protein</fullName>
    </submittedName>
</protein>
<dbReference type="SUPFAM" id="SSF56176">
    <property type="entry name" value="FAD-binding/transporter-associated domain-like"/>
    <property type="match status" value="1"/>
</dbReference>
<dbReference type="EMBL" id="BAABKM010000002">
    <property type="protein sequence ID" value="GAA4705904.1"/>
    <property type="molecule type" value="Genomic_DNA"/>
</dbReference>
<evidence type="ECO:0000259" key="4">
    <source>
        <dbReference type="PROSITE" id="PS51387"/>
    </source>
</evidence>
<feature type="domain" description="FAD-binding PCMH-type" evidence="4">
    <location>
        <begin position="64"/>
        <end position="255"/>
    </location>
</feature>
<dbReference type="InterPro" id="IPR036318">
    <property type="entry name" value="FAD-bd_PCMH-like_sf"/>
</dbReference>
<keyword evidence="6" id="KW-1185">Reference proteome</keyword>
<dbReference type="SUPFAM" id="SSF55103">
    <property type="entry name" value="FAD-linked oxidases, C-terminal domain"/>
    <property type="match status" value="1"/>
</dbReference>
<evidence type="ECO:0000313" key="6">
    <source>
        <dbReference type="Proteomes" id="UP001499974"/>
    </source>
</evidence>
<keyword evidence="1" id="KW-0285">Flavoprotein</keyword>
<dbReference type="Gene3D" id="3.30.43.10">
    <property type="entry name" value="Uridine Diphospho-n-acetylenolpyruvylglucosamine Reductase, domain 2"/>
    <property type="match status" value="1"/>
</dbReference>
<evidence type="ECO:0000256" key="1">
    <source>
        <dbReference type="ARBA" id="ARBA00022630"/>
    </source>
</evidence>
<dbReference type="InterPro" id="IPR016169">
    <property type="entry name" value="FAD-bd_PCMH_sub2"/>
</dbReference>
<dbReference type="PROSITE" id="PS51318">
    <property type="entry name" value="TAT"/>
    <property type="match status" value="1"/>
</dbReference>
<accession>A0ABP8XEF4</accession>
<dbReference type="InterPro" id="IPR016167">
    <property type="entry name" value="FAD-bd_PCMH_sub1"/>
</dbReference>
<evidence type="ECO:0000256" key="2">
    <source>
        <dbReference type="ARBA" id="ARBA00022827"/>
    </source>
</evidence>
<name>A0ABP8XEF4_9ACTN</name>
<dbReference type="Gene3D" id="3.40.462.10">
    <property type="entry name" value="FAD-linked oxidases, C-terminal domain"/>
    <property type="match status" value="1"/>
</dbReference>
<proteinExistence type="predicted"/>
<gene>
    <name evidence="5" type="ORF">GCM10023349_24780</name>
</gene>
<dbReference type="InterPro" id="IPR016164">
    <property type="entry name" value="FAD-linked_Oxase-like_C"/>
</dbReference>
<reference evidence="6" key="1">
    <citation type="journal article" date="2019" name="Int. J. Syst. Evol. Microbiol.">
        <title>The Global Catalogue of Microorganisms (GCM) 10K type strain sequencing project: providing services to taxonomists for standard genome sequencing and annotation.</title>
        <authorList>
            <consortium name="The Broad Institute Genomics Platform"/>
            <consortium name="The Broad Institute Genome Sequencing Center for Infectious Disease"/>
            <person name="Wu L."/>
            <person name="Ma J."/>
        </authorList>
    </citation>
    <scope>NUCLEOTIDE SEQUENCE [LARGE SCALE GENOMIC DNA]</scope>
    <source>
        <strain evidence="6">JCM 18531</strain>
    </source>
</reference>
<sequence>MSDDDERARGLSRRRLMQGVAAVGVAAWIPFEQIPAAQSALPTPPSFPGGIPLFQQAYKNWSGAISVDAVWTCTPNTPADVVTLANWARANGWRLRAKGSSHNWSPLSLAVNGSDAAKVVLVDTKTKLTAISVDTSSSRVRVQTGATMLAMMTALEAAGLGITASPAPGDLTVGGVLAIDGHGTAVPKTGETKPAGHTYGSISNLVQQITAVVWDAATSSYVLKTYHRNDVEAGALMTHVGRSFITEVVLQAGANQRLRCQSWFDVPATELFAPAGSSGRTFTSYLSSAGRVEAIWFPFTDKPWLKVWSVAPSKPLLSRQVNSPYNYTFSDSLPQSIFDLSAQIIGGNPGAVVDFGPLNYNIVAAGLVTTFTYDIWGWSKNLLLYVRPSTLRVTANGYAIVCKRADVQRVIQEFTSRYSARLADFRSQGRFPMNGPVEIRVTGLDKPADVGATRSPQLSALRPRPDHPEWDCAVWLDILTLPGTPYADVFYAEMEQWIYSNYASYADVRPEWSKGWAYTSAGAWTSNDVVDTRVPTTFRTGYPTNDNWDSGRAMLDILDPARVFSSAFVDKLLL</sequence>